<keyword evidence="3" id="KW-0804">Transcription</keyword>
<comment type="subcellular location">
    <subcellularLocation>
        <location evidence="1">Nucleus</location>
    </subcellularLocation>
</comment>
<dbReference type="GO" id="GO:0005634">
    <property type="term" value="C:nucleus"/>
    <property type="evidence" value="ECO:0007669"/>
    <property type="project" value="UniProtKB-SubCell"/>
</dbReference>
<evidence type="ECO:0000256" key="2">
    <source>
        <dbReference type="ARBA" id="ARBA00023015"/>
    </source>
</evidence>
<name>A0A2I0J8A9_PUNGR</name>
<keyword evidence="2" id="KW-0805">Transcription regulation</keyword>
<reference evidence="5 6" key="1">
    <citation type="submission" date="2017-11" db="EMBL/GenBank/DDBJ databases">
        <title>De-novo sequencing of pomegranate (Punica granatum L.) genome.</title>
        <authorList>
            <person name="Akparov Z."/>
            <person name="Amiraslanov A."/>
            <person name="Hajiyeva S."/>
            <person name="Abbasov M."/>
            <person name="Kaur K."/>
            <person name="Hamwieh A."/>
            <person name="Solovyev V."/>
            <person name="Salamov A."/>
            <person name="Braich B."/>
            <person name="Kosarev P."/>
            <person name="Mahmoud A."/>
            <person name="Hajiyev E."/>
            <person name="Babayeva S."/>
            <person name="Izzatullayeva V."/>
            <person name="Mammadov A."/>
            <person name="Mammadov A."/>
            <person name="Sharifova S."/>
            <person name="Ojaghi J."/>
            <person name="Eynullazada K."/>
            <person name="Bayramov B."/>
            <person name="Abdulazimova A."/>
            <person name="Shahmuradov I."/>
        </authorList>
    </citation>
    <scope>NUCLEOTIDE SEQUENCE [LARGE SCALE GENOMIC DNA]</scope>
    <source>
        <strain evidence="6">cv. AG2017</strain>
        <tissue evidence="5">Leaf</tissue>
    </source>
</reference>
<dbReference type="GO" id="GO:0046983">
    <property type="term" value="F:protein dimerization activity"/>
    <property type="evidence" value="ECO:0007669"/>
    <property type="project" value="InterPro"/>
</dbReference>
<proteinExistence type="predicted"/>
<keyword evidence="4" id="KW-0539">Nucleus</keyword>
<dbReference type="AlphaFoldDB" id="A0A2I0J8A9"/>
<evidence type="ECO:0008006" key="7">
    <source>
        <dbReference type="Google" id="ProtNLM"/>
    </source>
</evidence>
<evidence type="ECO:0000313" key="6">
    <source>
        <dbReference type="Proteomes" id="UP000233551"/>
    </source>
</evidence>
<protein>
    <recommendedName>
        <fullName evidence="7">BHLH domain-containing protein</fullName>
    </recommendedName>
</protein>
<organism evidence="5 6">
    <name type="scientific">Punica granatum</name>
    <name type="common">Pomegranate</name>
    <dbReference type="NCBI Taxonomy" id="22663"/>
    <lineage>
        <taxon>Eukaryota</taxon>
        <taxon>Viridiplantae</taxon>
        <taxon>Streptophyta</taxon>
        <taxon>Embryophyta</taxon>
        <taxon>Tracheophyta</taxon>
        <taxon>Spermatophyta</taxon>
        <taxon>Magnoliopsida</taxon>
        <taxon>eudicotyledons</taxon>
        <taxon>Gunneridae</taxon>
        <taxon>Pentapetalae</taxon>
        <taxon>rosids</taxon>
        <taxon>malvids</taxon>
        <taxon>Myrtales</taxon>
        <taxon>Lythraceae</taxon>
        <taxon>Punica</taxon>
    </lineage>
</organism>
<accession>A0A2I0J8A9</accession>
<evidence type="ECO:0000256" key="4">
    <source>
        <dbReference type="ARBA" id="ARBA00023242"/>
    </source>
</evidence>
<keyword evidence="6" id="KW-1185">Reference proteome</keyword>
<evidence type="ECO:0000256" key="3">
    <source>
        <dbReference type="ARBA" id="ARBA00023163"/>
    </source>
</evidence>
<dbReference type="Proteomes" id="UP000233551">
    <property type="component" value="Unassembled WGS sequence"/>
</dbReference>
<evidence type="ECO:0000313" key="5">
    <source>
        <dbReference type="EMBL" id="PKI52481.1"/>
    </source>
</evidence>
<dbReference type="EMBL" id="PGOL01001927">
    <property type="protein sequence ID" value="PKI52481.1"/>
    <property type="molecule type" value="Genomic_DNA"/>
</dbReference>
<evidence type="ECO:0000256" key="1">
    <source>
        <dbReference type="ARBA" id="ARBA00004123"/>
    </source>
</evidence>
<sequence>MGIIDFQESLISWTTNENVKLPREENNFEGGDGFINFPDQQNSQSLENGEIEDLSSCPKPTDHTTPLMQQTGLAYDYDSNVNLGDIAEDEKLRLEKKRNHQDDPIISVHENQKKKKKKKLNDDLYFLQSDVPKINKFWQVDEEASLTGFAADYIRELEGIIDFLEKEEEEEQEVLSPDLLNMVMADLATALEG</sequence>
<comment type="caution">
    <text evidence="5">The sequence shown here is derived from an EMBL/GenBank/DDBJ whole genome shotgun (WGS) entry which is preliminary data.</text>
</comment>
<gene>
    <name evidence="5" type="ORF">CRG98_027053</name>
</gene>
<dbReference type="InterPro" id="IPR036638">
    <property type="entry name" value="HLH_DNA-bd_sf"/>
</dbReference>
<dbReference type="SUPFAM" id="SSF47459">
    <property type="entry name" value="HLH, helix-loop-helix DNA-binding domain"/>
    <property type="match status" value="1"/>
</dbReference>